<name>W9VWC9_9EURO</name>
<dbReference type="HOGENOM" id="CLU_2573691_0_0_1"/>
<proteinExistence type="predicted"/>
<dbReference type="RefSeq" id="XP_007759060.1">
    <property type="nucleotide sequence ID" value="XM_007760870.1"/>
</dbReference>
<dbReference type="EMBL" id="AMGW01000005">
    <property type="protein sequence ID" value="EXJ56526.1"/>
    <property type="molecule type" value="Genomic_DNA"/>
</dbReference>
<reference evidence="1 2" key="1">
    <citation type="submission" date="2013-03" db="EMBL/GenBank/DDBJ databases">
        <title>The Genome Sequence of Cladophialophora yegresii CBS 114405.</title>
        <authorList>
            <consortium name="The Broad Institute Genomics Platform"/>
            <person name="Cuomo C."/>
            <person name="de Hoog S."/>
            <person name="Gorbushina A."/>
            <person name="Walker B."/>
            <person name="Young S.K."/>
            <person name="Zeng Q."/>
            <person name="Gargeya S."/>
            <person name="Fitzgerald M."/>
            <person name="Haas B."/>
            <person name="Abouelleil A."/>
            <person name="Allen A.W."/>
            <person name="Alvarado L."/>
            <person name="Arachchi H.M."/>
            <person name="Berlin A.M."/>
            <person name="Chapman S.B."/>
            <person name="Gainer-Dewar J."/>
            <person name="Goldberg J."/>
            <person name="Griggs A."/>
            <person name="Gujja S."/>
            <person name="Hansen M."/>
            <person name="Howarth C."/>
            <person name="Imamovic A."/>
            <person name="Ireland A."/>
            <person name="Larimer J."/>
            <person name="McCowan C."/>
            <person name="Murphy C."/>
            <person name="Pearson M."/>
            <person name="Poon T.W."/>
            <person name="Priest M."/>
            <person name="Roberts A."/>
            <person name="Saif S."/>
            <person name="Shea T."/>
            <person name="Sisk P."/>
            <person name="Sykes S."/>
            <person name="Wortman J."/>
            <person name="Nusbaum C."/>
            <person name="Birren B."/>
        </authorList>
    </citation>
    <scope>NUCLEOTIDE SEQUENCE [LARGE SCALE GENOMIC DNA]</scope>
    <source>
        <strain evidence="1 2">CBS 114405</strain>
    </source>
</reference>
<dbReference type="GeneID" id="19181445"/>
<evidence type="ECO:0000313" key="1">
    <source>
        <dbReference type="EMBL" id="EXJ56526.1"/>
    </source>
</evidence>
<dbReference type="OrthoDB" id="648861at2759"/>
<sequence>MTYSIVELGQAHDQWLIPTPEVQEAMQHVRRIGDENFTQSTGAVSPGLMSHIFVYALEADEDRGNWTVQNASRNKKSDVPQ</sequence>
<keyword evidence="2" id="KW-1185">Reference proteome</keyword>
<evidence type="ECO:0000313" key="2">
    <source>
        <dbReference type="Proteomes" id="UP000019473"/>
    </source>
</evidence>
<protein>
    <submittedName>
        <fullName evidence="1">Uncharacterized protein</fullName>
    </submittedName>
</protein>
<organism evidence="1 2">
    <name type="scientific">Cladophialophora yegresii CBS 114405</name>
    <dbReference type="NCBI Taxonomy" id="1182544"/>
    <lineage>
        <taxon>Eukaryota</taxon>
        <taxon>Fungi</taxon>
        <taxon>Dikarya</taxon>
        <taxon>Ascomycota</taxon>
        <taxon>Pezizomycotina</taxon>
        <taxon>Eurotiomycetes</taxon>
        <taxon>Chaetothyriomycetidae</taxon>
        <taxon>Chaetothyriales</taxon>
        <taxon>Herpotrichiellaceae</taxon>
        <taxon>Cladophialophora</taxon>
    </lineage>
</organism>
<dbReference type="AlphaFoldDB" id="W9VWC9"/>
<dbReference type="Proteomes" id="UP000019473">
    <property type="component" value="Unassembled WGS sequence"/>
</dbReference>
<dbReference type="STRING" id="1182544.W9VWC9"/>
<gene>
    <name evidence="1" type="ORF">A1O7_06870</name>
</gene>
<comment type="caution">
    <text evidence="1">The sequence shown here is derived from an EMBL/GenBank/DDBJ whole genome shotgun (WGS) entry which is preliminary data.</text>
</comment>
<accession>W9VWC9</accession>
<dbReference type="VEuPathDB" id="FungiDB:A1O7_06870"/>